<evidence type="ECO:0008006" key="4">
    <source>
        <dbReference type="Google" id="ProtNLM"/>
    </source>
</evidence>
<sequence>MNLEKISIILIVICFVAAGFFTSCMKASRTTPEELKGITIGEEVKVVCEIKEVNGDTLTLEVLTGGKDYNQRSGFFLKAVGWKNAKIIMGKPENIEVGGIAHFAGTKTADDRISLLKIVNLTGYVKGPKTE</sequence>
<gene>
    <name evidence="2" type="ORF">A3G31_11080</name>
</gene>
<protein>
    <recommendedName>
        <fullName evidence="4">DUF5666 domain-containing protein</fullName>
    </recommendedName>
</protein>
<proteinExistence type="predicted"/>
<keyword evidence="1" id="KW-0812">Transmembrane</keyword>
<name>A0A1F7SFK7_9BACT</name>
<comment type="caution">
    <text evidence="2">The sequence shown here is derived from an EMBL/GenBank/DDBJ whole genome shotgun (WGS) entry which is preliminary data.</text>
</comment>
<dbReference type="PROSITE" id="PS51257">
    <property type="entry name" value="PROKAR_LIPOPROTEIN"/>
    <property type="match status" value="1"/>
</dbReference>
<accession>A0A1F7SFK7</accession>
<keyword evidence="1" id="KW-1133">Transmembrane helix</keyword>
<evidence type="ECO:0000256" key="1">
    <source>
        <dbReference type="SAM" id="Phobius"/>
    </source>
</evidence>
<organism evidence="2 3">
    <name type="scientific">Candidatus Schekmanbacteria bacterium RIFCSPLOWO2_12_FULL_38_15</name>
    <dbReference type="NCBI Taxonomy" id="1817883"/>
    <lineage>
        <taxon>Bacteria</taxon>
        <taxon>Candidatus Schekmaniibacteriota</taxon>
    </lineage>
</organism>
<keyword evidence="1" id="KW-0472">Membrane</keyword>
<dbReference type="EMBL" id="MGDI01000031">
    <property type="protein sequence ID" value="OGL52521.1"/>
    <property type="molecule type" value="Genomic_DNA"/>
</dbReference>
<dbReference type="AlphaFoldDB" id="A0A1F7SFK7"/>
<feature type="transmembrane region" description="Helical" evidence="1">
    <location>
        <begin position="6"/>
        <end position="25"/>
    </location>
</feature>
<evidence type="ECO:0000313" key="3">
    <source>
        <dbReference type="Proteomes" id="UP000178082"/>
    </source>
</evidence>
<reference evidence="2 3" key="1">
    <citation type="journal article" date="2016" name="Nat. Commun.">
        <title>Thousands of microbial genomes shed light on interconnected biogeochemical processes in an aquifer system.</title>
        <authorList>
            <person name="Anantharaman K."/>
            <person name="Brown C.T."/>
            <person name="Hug L.A."/>
            <person name="Sharon I."/>
            <person name="Castelle C.J."/>
            <person name="Probst A.J."/>
            <person name="Thomas B.C."/>
            <person name="Singh A."/>
            <person name="Wilkins M.J."/>
            <person name="Karaoz U."/>
            <person name="Brodie E.L."/>
            <person name="Williams K.H."/>
            <person name="Hubbard S.S."/>
            <person name="Banfield J.F."/>
        </authorList>
    </citation>
    <scope>NUCLEOTIDE SEQUENCE [LARGE SCALE GENOMIC DNA]</scope>
</reference>
<evidence type="ECO:0000313" key="2">
    <source>
        <dbReference type="EMBL" id="OGL52521.1"/>
    </source>
</evidence>
<dbReference type="Proteomes" id="UP000178082">
    <property type="component" value="Unassembled WGS sequence"/>
</dbReference>